<accession>C0QGA0</accession>
<organism evidence="1 2">
    <name type="scientific">Desulforapulum autotrophicum (strain ATCC 43914 / DSM 3382 / VKM B-1955 / HRM2)</name>
    <name type="common">Desulfobacterium autotrophicum</name>
    <dbReference type="NCBI Taxonomy" id="177437"/>
    <lineage>
        <taxon>Bacteria</taxon>
        <taxon>Pseudomonadati</taxon>
        <taxon>Thermodesulfobacteriota</taxon>
        <taxon>Desulfobacteria</taxon>
        <taxon>Desulfobacterales</taxon>
        <taxon>Desulfobacteraceae</taxon>
        <taxon>Desulforapulum</taxon>
    </lineage>
</organism>
<dbReference type="EMBL" id="CP001087">
    <property type="protein sequence ID" value="ACN17679.1"/>
    <property type="molecule type" value="Genomic_DNA"/>
</dbReference>
<evidence type="ECO:0000313" key="2">
    <source>
        <dbReference type="Proteomes" id="UP000000442"/>
    </source>
</evidence>
<evidence type="ECO:0000313" key="1">
    <source>
        <dbReference type="EMBL" id="ACN17679.1"/>
    </source>
</evidence>
<dbReference type="OrthoDB" id="5422598at2"/>
<proteinExistence type="predicted"/>
<dbReference type="HOGENOM" id="CLU_206488_0_0_7"/>
<dbReference type="KEGG" id="dat:HRM2_46230"/>
<dbReference type="RefSeq" id="WP_015906393.1">
    <property type="nucleotide sequence ID" value="NC_012108.1"/>
</dbReference>
<protein>
    <submittedName>
        <fullName evidence="1">Uncharacterized protein</fullName>
    </submittedName>
</protein>
<reference evidence="1 2" key="1">
    <citation type="journal article" date="2009" name="Environ. Microbiol.">
        <title>Genome sequence of Desulfobacterium autotrophicum HRM2, a marine sulfate reducer oxidizing organic carbon completely to carbon dioxide.</title>
        <authorList>
            <person name="Strittmatter A.W."/>
            <person name="Liesegang H."/>
            <person name="Rabus R."/>
            <person name="Decker I."/>
            <person name="Amann J."/>
            <person name="Andres S."/>
            <person name="Henne A."/>
            <person name="Fricke W.F."/>
            <person name="Martinez-Arias R."/>
            <person name="Bartels D."/>
            <person name="Goesmann A."/>
            <person name="Krause L."/>
            <person name="Puehler A."/>
            <person name="Klenk H.P."/>
            <person name="Richter M."/>
            <person name="Schuler M."/>
            <person name="Gloeckner F.O."/>
            <person name="Meyerdierks A."/>
            <person name="Gottschalk G."/>
            <person name="Amann R."/>
        </authorList>
    </citation>
    <scope>NUCLEOTIDE SEQUENCE [LARGE SCALE GENOMIC DNA]</scope>
    <source>
        <strain evidence="2">ATCC 43914 / DSM 3382 / HRM2</strain>
    </source>
</reference>
<name>C0QGA0_DESAH</name>
<keyword evidence="2" id="KW-1185">Reference proteome</keyword>
<sequence>MVKKISPIEAKSRVDAGKALLVCIYADAKFNATAHLDGAIPMSEFELKKPSLSKAQEIIFY</sequence>
<dbReference type="eggNOG" id="ENOG5033JPH">
    <property type="taxonomic scope" value="Bacteria"/>
</dbReference>
<dbReference type="Proteomes" id="UP000000442">
    <property type="component" value="Chromosome"/>
</dbReference>
<dbReference type="AlphaFoldDB" id="C0QGA0"/>
<gene>
    <name evidence="1" type="ordered locus">HRM2_46230</name>
</gene>